<dbReference type="EMBL" id="JAWDGP010004731">
    <property type="protein sequence ID" value="KAK3762284.1"/>
    <property type="molecule type" value="Genomic_DNA"/>
</dbReference>
<keyword evidence="2" id="KW-1185">Reference proteome</keyword>
<protein>
    <submittedName>
        <fullName evidence="1">Uncharacterized protein</fullName>
    </submittedName>
</protein>
<reference evidence="1" key="1">
    <citation type="journal article" date="2023" name="G3 (Bethesda)">
        <title>A reference genome for the long-term kleptoplast-retaining sea slug Elysia crispata morphotype clarki.</title>
        <authorList>
            <person name="Eastman K.E."/>
            <person name="Pendleton A.L."/>
            <person name="Shaikh M.A."/>
            <person name="Suttiyut T."/>
            <person name="Ogas R."/>
            <person name="Tomko P."/>
            <person name="Gavelis G."/>
            <person name="Widhalm J.R."/>
            <person name="Wisecaver J.H."/>
        </authorList>
    </citation>
    <scope>NUCLEOTIDE SEQUENCE</scope>
    <source>
        <strain evidence="1">ECLA1</strain>
    </source>
</reference>
<evidence type="ECO:0000313" key="1">
    <source>
        <dbReference type="EMBL" id="KAK3762284.1"/>
    </source>
</evidence>
<name>A0AAE1D9B4_9GAST</name>
<accession>A0AAE1D9B4</accession>
<evidence type="ECO:0000313" key="2">
    <source>
        <dbReference type="Proteomes" id="UP001283361"/>
    </source>
</evidence>
<sequence>MGQVVERLKAMLEGNIIFFVFHAFCKIYDKSKFLRPRAALICNAKPQSVMPTQTLRHKNAPHNPLCQQTASNLCCCSLNRSNVHLRHIVFPGKEQSKFPNVH</sequence>
<comment type="caution">
    <text evidence="1">The sequence shown here is derived from an EMBL/GenBank/DDBJ whole genome shotgun (WGS) entry which is preliminary data.</text>
</comment>
<organism evidence="1 2">
    <name type="scientific">Elysia crispata</name>
    <name type="common">lettuce slug</name>
    <dbReference type="NCBI Taxonomy" id="231223"/>
    <lineage>
        <taxon>Eukaryota</taxon>
        <taxon>Metazoa</taxon>
        <taxon>Spiralia</taxon>
        <taxon>Lophotrochozoa</taxon>
        <taxon>Mollusca</taxon>
        <taxon>Gastropoda</taxon>
        <taxon>Heterobranchia</taxon>
        <taxon>Euthyneura</taxon>
        <taxon>Panpulmonata</taxon>
        <taxon>Sacoglossa</taxon>
        <taxon>Placobranchoidea</taxon>
        <taxon>Plakobranchidae</taxon>
        <taxon>Elysia</taxon>
    </lineage>
</organism>
<dbReference type="Proteomes" id="UP001283361">
    <property type="component" value="Unassembled WGS sequence"/>
</dbReference>
<dbReference type="AlphaFoldDB" id="A0AAE1D9B4"/>
<proteinExistence type="predicted"/>
<gene>
    <name evidence="1" type="ORF">RRG08_037934</name>
</gene>